<dbReference type="InterPro" id="IPR032344">
    <property type="entry name" value="DUF4862"/>
</dbReference>
<dbReference type="Proteomes" id="UP001215216">
    <property type="component" value="Chromosome"/>
</dbReference>
<dbReference type="RefSeq" id="WP_278012750.1">
    <property type="nucleotide sequence ID" value="NZ_CP121208.1"/>
</dbReference>
<name>A0ABY8G0N7_9ACTO</name>
<keyword evidence="2" id="KW-1185">Reference proteome</keyword>
<dbReference type="EMBL" id="CP121208">
    <property type="protein sequence ID" value="WFM83355.1"/>
    <property type="molecule type" value="Genomic_DNA"/>
</dbReference>
<protein>
    <submittedName>
        <fullName evidence="1">DUF4862 family protein</fullName>
    </submittedName>
</protein>
<sequence>MAIPFVVGAYAALPADREQQEEFYASLADAQWVNGLEIPLRQTITDDLPWFAHQIAPSFTMNILTPIPGTMGNLAKNPAFGIASPDEAGRAAALEFLIDGINQVKAVNDAVGRQVFSWIALHTAPTATAEREALVRSLATIEQWDADGAKFVIEHQDAFIPDQAPQKGFLSLGDEIGAISDAGTERTFISLNWGRSAIEGRSPQTPLDHIKAAAPSGKLAGVIFSGTHNVDGDYGPAWTDSHVALQHDEPSSIMTSTLVATAAEAARSAKVSYLGAKLTLDGRYTVPERIAILRRVAGAAGKSQA</sequence>
<dbReference type="InterPro" id="IPR036237">
    <property type="entry name" value="Xyl_isomerase-like_sf"/>
</dbReference>
<gene>
    <name evidence="1" type="ORF">P7079_08200</name>
</gene>
<evidence type="ECO:0000313" key="2">
    <source>
        <dbReference type="Proteomes" id="UP001215216"/>
    </source>
</evidence>
<evidence type="ECO:0000313" key="1">
    <source>
        <dbReference type="EMBL" id="WFM83355.1"/>
    </source>
</evidence>
<dbReference type="SUPFAM" id="SSF51658">
    <property type="entry name" value="Xylose isomerase-like"/>
    <property type="match status" value="1"/>
</dbReference>
<dbReference type="Pfam" id="PF16154">
    <property type="entry name" value="DUF4862"/>
    <property type="match status" value="1"/>
</dbReference>
<organism evidence="1 2">
    <name type="scientific">Arcanobacterium canis</name>
    <dbReference type="NCBI Taxonomy" id="999183"/>
    <lineage>
        <taxon>Bacteria</taxon>
        <taxon>Bacillati</taxon>
        <taxon>Actinomycetota</taxon>
        <taxon>Actinomycetes</taxon>
        <taxon>Actinomycetales</taxon>
        <taxon>Actinomycetaceae</taxon>
        <taxon>Arcanobacterium</taxon>
    </lineage>
</organism>
<accession>A0ABY8G0N7</accession>
<proteinExistence type="predicted"/>
<reference evidence="1 2" key="1">
    <citation type="submission" date="2023-03" db="EMBL/GenBank/DDBJ databases">
        <title>Complete genome of Arcanobacterium canis strain DSM 25104 isolated in 2010 from a canine otitis externa in Germany.</title>
        <authorList>
            <person name="Borowiak M."/>
            <person name="Kreitlow A."/>
            <person name="Malorny B."/>
            <person name="Laemmler C."/>
            <person name="Prenger-Berninghoff E."/>
            <person name="Ploetz M."/>
            <person name="Abdulmawjood A."/>
        </authorList>
    </citation>
    <scope>NUCLEOTIDE SEQUENCE [LARGE SCALE GENOMIC DNA]</scope>
    <source>
        <strain evidence="1 2">DSM 25104</strain>
    </source>
</reference>